<evidence type="ECO:0000313" key="10">
    <source>
        <dbReference type="EMBL" id="GIY37416.1"/>
    </source>
</evidence>
<dbReference type="FunFam" id="3.30.160.60:FF:001732">
    <property type="entry name" value="Zgc:162936"/>
    <property type="match status" value="1"/>
</dbReference>
<protein>
    <submittedName>
        <fullName evidence="10">Zinc finger protein 729</fullName>
    </submittedName>
</protein>
<dbReference type="SMART" id="SM00355">
    <property type="entry name" value="ZnF_C2H2"/>
    <property type="match status" value="3"/>
</dbReference>
<keyword evidence="3" id="KW-0677">Repeat</keyword>
<dbReference type="InterPro" id="IPR013087">
    <property type="entry name" value="Znf_C2H2_type"/>
</dbReference>
<dbReference type="GO" id="GO:0000981">
    <property type="term" value="F:DNA-binding transcription factor activity, RNA polymerase II-specific"/>
    <property type="evidence" value="ECO:0007669"/>
    <property type="project" value="TreeGrafter"/>
</dbReference>
<dbReference type="PANTHER" id="PTHR24394">
    <property type="entry name" value="ZINC FINGER PROTEIN"/>
    <property type="match status" value="1"/>
</dbReference>
<keyword evidence="6" id="KW-0539">Nucleus</keyword>
<keyword evidence="4 7" id="KW-0863">Zinc-finger</keyword>
<evidence type="ECO:0000313" key="11">
    <source>
        <dbReference type="Proteomes" id="UP001054945"/>
    </source>
</evidence>
<evidence type="ECO:0000256" key="4">
    <source>
        <dbReference type="ARBA" id="ARBA00022771"/>
    </source>
</evidence>
<dbReference type="PROSITE" id="PS00028">
    <property type="entry name" value="ZINC_FINGER_C2H2_1"/>
    <property type="match status" value="3"/>
</dbReference>
<keyword evidence="11" id="KW-1185">Reference proteome</keyword>
<accession>A0AAV4SW98</accession>
<dbReference type="InterPro" id="IPR036236">
    <property type="entry name" value="Znf_C2H2_sf"/>
</dbReference>
<name>A0AAV4SW98_CAEEX</name>
<feature type="domain" description="C2H2-type" evidence="9">
    <location>
        <begin position="373"/>
        <end position="401"/>
    </location>
</feature>
<evidence type="ECO:0000256" key="8">
    <source>
        <dbReference type="SAM" id="MobiDB-lite"/>
    </source>
</evidence>
<reference evidence="10 11" key="1">
    <citation type="submission" date="2021-06" db="EMBL/GenBank/DDBJ databases">
        <title>Caerostris extrusa draft genome.</title>
        <authorList>
            <person name="Kono N."/>
            <person name="Arakawa K."/>
        </authorList>
    </citation>
    <scope>NUCLEOTIDE SEQUENCE [LARGE SCALE GENOMIC DNA]</scope>
</reference>
<dbReference type="GO" id="GO:0045893">
    <property type="term" value="P:positive regulation of DNA-templated transcription"/>
    <property type="evidence" value="ECO:0007669"/>
    <property type="project" value="UniProtKB-ARBA"/>
</dbReference>
<feature type="region of interest" description="Disordered" evidence="8">
    <location>
        <begin position="93"/>
        <end position="143"/>
    </location>
</feature>
<dbReference type="Gene3D" id="3.30.160.60">
    <property type="entry name" value="Classic Zinc Finger"/>
    <property type="match status" value="3"/>
</dbReference>
<dbReference type="PROSITE" id="PS50157">
    <property type="entry name" value="ZINC_FINGER_C2H2_2"/>
    <property type="match status" value="3"/>
</dbReference>
<keyword evidence="5" id="KW-0862">Zinc</keyword>
<gene>
    <name evidence="10" type="primary">ZNF729_9</name>
    <name evidence="10" type="ORF">CEXT_363381</name>
</gene>
<dbReference type="GO" id="GO:0008270">
    <property type="term" value="F:zinc ion binding"/>
    <property type="evidence" value="ECO:0007669"/>
    <property type="project" value="UniProtKB-KW"/>
</dbReference>
<dbReference type="SUPFAM" id="SSF57667">
    <property type="entry name" value="beta-beta-alpha zinc fingers"/>
    <property type="match status" value="2"/>
</dbReference>
<organism evidence="10 11">
    <name type="scientific">Caerostris extrusa</name>
    <name type="common">Bark spider</name>
    <name type="synonym">Caerostris bankana</name>
    <dbReference type="NCBI Taxonomy" id="172846"/>
    <lineage>
        <taxon>Eukaryota</taxon>
        <taxon>Metazoa</taxon>
        <taxon>Ecdysozoa</taxon>
        <taxon>Arthropoda</taxon>
        <taxon>Chelicerata</taxon>
        <taxon>Arachnida</taxon>
        <taxon>Araneae</taxon>
        <taxon>Araneomorphae</taxon>
        <taxon>Entelegynae</taxon>
        <taxon>Araneoidea</taxon>
        <taxon>Araneidae</taxon>
        <taxon>Caerostris</taxon>
    </lineage>
</organism>
<evidence type="ECO:0000256" key="3">
    <source>
        <dbReference type="ARBA" id="ARBA00022737"/>
    </source>
</evidence>
<dbReference type="Proteomes" id="UP001054945">
    <property type="component" value="Unassembled WGS sequence"/>
</dbReference>
<evidence type="ECO:0000256" key="2">
    <source>
        <dbReference type="ARBA" id="ARBA00022723"/>
    </source>
</evidence>
<comment type="subcellular location">
    <subcellularLocation>
        <location evidence="1">Nucleus</location>
    </subcellularLocation>
</comment>
<evidence type="ECO:0000256" key="6">
    <source>
        <dbReference type="ARBA" id="ARBA00023242"/>
    </source>
</evidence>
<evidence type="ECO:0000256" key="1">
    <source>
        <dbReference type="ARBA" id="ARBA00004123"/>
    </source>
</evidence>
<dbReference type="GO" id="GO:0005634">
    <property type="term" value="C:nucleus"/>
    <property type="evidence" value="ECO:0007669"/>
    <property type="project" value="UniProtKB-SubCell"/>
</dbReference>
<evidence type="ECO:0000256" key="5">
    <source>
        <dbReference type="ARBA" id="ARBA00022833"/>
    </source>
</evidence>
<comment type="caution">
    <text evidence="10">The sequence shown here is derived from an EMBL/GenBank/DDBJ whole genome shotgun (WGS) entry which is preliminary data.</text>
</comment>
<dbReference type="GO" id="GO:0005694">
    <property type="term" value="C:chromosome"/>
    <property type="evidence" value="ECO:0007669"/>
    <property type="project" value="UniProtKB-ARBA"/>
</dbReference>
<dbReference type="Pfam" id="PF00096">
    <property type="entry name" value="zf-C2H2"/>
    <property type="match status" value="1"/>
</dbReference>
<dbReference type="FunFam" id="3.30.160.60:FF:000624">
    <property type="entry name" value="zinc finger protein 697"/>
    <property type="match status" value="1"/>
</dbReference>
<feature type="domain" description="C2H2-type" evidence="9">
    <location>
        <begin position="345"/>
        <end position="372"/>
    </location>
</feature>
<dbReference type="FunFam" id="3.30.160.60:FF:000145">
    <property type="entry name" value="Zinc finger protein 574"/>
    <property type="match status" value="1"/>
</dbReference>
<keyword evidence="2" id="KW-0479">Metal-binding</keyword>
<evidence type="ECO:0000256" key="7">
    <source>
        <dbReference type="PROSITE-ProRule" id="PRU00042"/>
    </source>
</evidence>
<dbReference type="AlphaFoldDB" id="A0AAV4SW98"/>
<proteinExistence type="predicted"/>
<evidence type="ECO:0000259" key="9">
    <source>
        <dbReference type="PROSITE" id="PS50157"/>
    </source>
</evidence>
<feature type="domain" description="C2H2-type" evidence="9">
    <location>
        <begin position="317"/>
        <end position="344"/>
    </location>
</feature>
<sequence length="431" mass="49785">MALYIHQAYGPQTVDVTYQDLGNRGLQQHQHIYAEPVIQQHQMYRTDPTVQQQIYAEHLIPQHTQIYREEDLQQHAQIYRAEDIQQHTQVYREVPQEPQPPPQPPVSAHKSTLRTHYLVHSADREGKRRKGKGKKKNADHSTEEKIVIAIPEAEAILQDTGEPNVEQQQVEMNQTVVQVQAEPDQCDMTFADNSGSHDQALMQTEQQVYLENPQAYIEQQPLTHMVHQALNIGPQGLHPLMTVDQQGIAHLGHQTLTQIAQIGHQTFTIIGQQPYCTTTVEQQPLTQIVHSTMAPIIEDQNIPPGIPQGIHTGEKPHTCQICKEGFDEKARLNRHMLGHTGVKPYVCNICQRGFKDKCNMQRHYLTHTGEKPFACDLCERRFREKAKLLKHKARRHKNKPKPNYPRVPQQIRKVIIIKTLSTDYYYNRKYY</sequence>
<dbReference type="GO" id="GO:0043565">
    <property type="term" value="F:sequence-specific DNA binding"/>
    <property type="evidence" value="ECO:0007669"/>
    <property type="project" value="UniProtKB-ARBA"/>
</dbReference>
<dbReference type="PANTHER" id="PTHR24394:SF29">
    <property type="entry name" value="MYONEURIN"/>
    <property type="match status" value="1"/>
</dbReference>
<dbReference type="EMBL" id="BPLR01010172">
    <property type="protein sequence ID" value="GIY37416.1"/>
    <property type="molecule type" value="Genomic_DNA"/>
</dbReference>